<evidence type="ECO:0000256" key="1">
    <source>
        <dbReference type="ARBA" id="ARBA00001974"/>
    </source>
</evidence>
<accession>A0A6J6XEU4</accession>
<dbReference type="AlphaFoldDB" id="A0A6J6XEU4"/>
<dbReference type="GO" id="GO:0071949">
    <property type="term" value="F:FAD binding"/>
    <property type="evidence" value="ECO:0007669"/>
    <property type="project" value="InterPro"/>
</dbReference>
<dbReference type="GO" id="GO:0016709">
    <property type="term" value="F:oxidoreductase activity, acting on paired donors, with incorporation or reduction of molecular oxygen, NAD(P)H as one donor, and incorporation of one atom of oxygen"/>
    <property type="evidence" value="ECO:0007669"/>
    <property type="project" value="UniProtKB-ARBA"/>
</dbReference>
<dbReference type="Pfam" id="PF01494">
    <property type="entry name" value="FAD_binding_3"/>
    <property type="match status" value="1"/>
</dbReference>
<organism evidence="5">
    <name type="scientific">freshwater metagenome</name>
    <dbReference type="NCBI Taxonomy" id="449393"/>
    <lineage>
        <taxon>unclassified sequences</taxon>
        <taxon>metagenomes</taxon>
        <taxon>ecological metagenomes</taxon>
    </lineage>
</organism>
<dbReference type="InterPro" id="IPR002938">
    <property type="entry name" value="FAD-bd"/>
</dbReference>
<dbReference type="SUPFAM" id="SSF51905">
    <property type="entry name" value="FAD/NAD(P)-binding domain"/>
    <property type="match status" value="1"/>
</dbReference>
<dbReference type="InterPro" id="IPR050641">
    <property type="entry name" value="RIFMO-like"/>
</dbReference>
<reference evidence="5" key="1">
    <citation type="submission" date="2020-05" db="EMBL/GenBank/DDBJ databases">
        <authorList>
            <person name="Chiriac C."/>
            <person name="Salcher M."/>
            <person name="Ghai R."/>
            <person name="Kavagutti S V."/>
        </authorList>
    </citation>
    <scope>NUCLEOTIDE SEQUENCE</scope>
</reference>
<dbReference type="Gene3D" id="3.30.9.10">
    <property type="entry name" value="D-Amino Acid Oxidase, subunit A, domain 2"/>
    <property type="match status" value="1"/>
</dbReference>
<feature type="domain" description="FAD-binding" evidence="4">
    <location>
        <begin position="6"/>
        <end position="355"/>
    </location>
</feature>
<dbReference type="PANTHER" id="PTHR43004:SF19">
    <property type="entry name" value="BINDING MONOOXYGENASE, PUTATIVE (JCVI)-RELATED"/>
    <property type="match status" value="1"/>
</dbReference>
<name>A0A6J6XEU4_9ZZZZ</name>
<evidence type="ECO:0000256" key="3">
    <source>
        <dbReference type="ARBA" id="ARBA00022827"/>
    </source>
</evidence>
<dbReference type="PRINTS" id="PR00420">
    <property type="entry name" value="RNGMNOXGNASE"/>
</dbReference>
<evidence type="ECO:0000259" key="4">
    <source>
        <dbReference type="Pfam" id="PF01494"/>
    </source>
</evidence>
<evidence type="ECO:0000313" key="5">
    <source>
        <dbReference type="EMBL" id="CAB4795960.1"/>
    </source>
</evidence>
<sequence length="526" mass="57758">MITTSTDILIVGAGPVGLTGALIAHELGLSVRIIERRPTAQSAPAAHVINARTFEIWRQIGLDVEKIRSAAQSPEQAGFVHWVTRLGEKVLGTLQYEQQGDDNLSVTPTPLRNLSQHLLEPLLVSELKNCGIGVEYASTWEACEEGPEGVISTVAINGQNEKISSKWLIACDGASSSVRNACGISMVGPDNLQKFLTFHFRADLKLLTAANPGILYWICDPRAGGTLISHGGDNEWVYMYPIAEGDEAQISPSECDQLIRKAIAPTSATITVLRQSSWTMTSQFADSYRLSRVLLAGDAAHRFPPSGGMGLNTGIGDIHNLMWKIDRIEAGVADLALLDTYEKERRPIAERNAQASMDNAFKMFDVFMALGIDPDIEVAFANLNRVLEDAEGMKVLDQAIQNQATHFDMLGLQIGYRYILSTSTTELEPLTDEIIRNYRPSVEAGNRLPHGWLERNGEKISSLDLVSLDDYLIVGGSEFVSDLPHIKIGQDVQDTDNWWSQILGLSSNEGLLVRPDQHIEQRLSSI</sequence>
<gene>
    <name evidence="5" type="ORF">UFOPK2975_00962</name>
</gene>
<keyword evidence="3" id="KW-0274">FAD</keyword>
<dbReference type="Gene3D" id="3.40.30.120">
    <property type="match status" value="1"/>
</dbReference>
<keyword evidence="2" id="KW-0285">Flavoprotein</keyword>
<proteinExistence type="predicted"/>
<dbReference type="EMBL" id="CAFAAG010000075">
    <property type="protein sequence ID" value="CAB4795960.1"/>
    <property type="molecule type" value="Genomic_DNA"/>
</dbReference>
<dbReference type="PANTHER" id="PTHR43004">
    <property type="entry name" value="TRK SYSTEM POTASSIUM UPTAKE PROTEIN"/>
    <property type="match status" value="1"/>
</dbReference>
<protein>
    <submittedName>
        <fullName evidence="5">Unannotated protein</fullName>
    </submittedName>
</protein>
<evidence type="ECO:0000256" key="2">
    <source>
        <dbReference type="ARBA" id="ARBA00022630"/>
    </source>
</evidence>
<dbReference type="InterPro" id="IPR036188">
    <property type="entry name" value="FAD/NAD-bd_sf"/>
</dbReference>
<comment type="cofactor">
    <cofactor evidence="1">
        <name>FAD</name>
        <dbReference type="ChEBI" id="CHEBI:57692"/>
    </cofactor>
</comment>
<dbReference type="Gene3D" id="3.50.50.60">
    <property type="entry name" value="FAD/NAD(P)-binding domain"/>
    <property type="match status" value="1"/>
</dbReference>